<dbReference type="EMBL" id="CAJOAY010012388">
    <property type="protein sequence ID" value="CAF4250998.1"/>
    <property type="molecule type" value="Genomic_DNA"/>
</dbReference>
<dbReference type="InterPro" id="IPR046960">
    <property type="entry name" value="PPR_At4g14850-like_plant"/>
</dbReference>
<dbReference type="AlphaFoldDB" id="A0A820ET36"/>
<accession>A0A820ET36</accession>
<evidence type="ECO:0008006" key="3">
    <source>
        <dbReference type="Google" id="ProtNLM"/>
    </source>
</evidence>
<dbReference type="GO" id="GO:0009451">
    <property type="term" value="P:RNA modification"/>
    <property type="evidence" value="ECO:0007669"/>
    <property type="project" value="InterPro"/>
</dbReference>
<gene>
    <name evidence="1" type="ORF">OKA104_LOCUS43598</name>
</gene>
<reference evidence="1" key="1">
    <citation type="submission" date="2021-02" db="EMBL/GenBank/DDBJ databases">
        <authorList>
            <person name="Nowell W R."/>
        </authorList>
    </citation>
    <scope>NUCLEOTIDE SEQUENCE</scope>
</reference>
<dbReference type="PANTHER" id="PTHR47926">
    <property type="entry name" value="PENTATRICOPEPTIDE REPEAT-CONTAINING PROTEIN"/>
    <property type="match status" value="1"/>
</dbReference>
<organism evidence="1 2">
    <name type="scientific">Adineta steineri</name>
    <dbReference type="NCBI Taxonomy" id="433720"/>
    <lineage>
        <taxon>Eukaryota</taxon>
        <taxon>Metazoa</taxon>
        <taxon>Spiralia</taxon>
        <taxon>Gnathifera</taxon>
        <taxon>Rotifera</taxon>
        <taxon>Eurotatoria</taxon>
        <taxon>Bdelloidea</taxon>
        <taxon>Adinetida</taxon>
        <taxon>Adinetidae</taxon>
        <taxon>Adineta</taxon>
    </lineage>
</organism>
<comment type="caution">
    <text evidence="1">The sequence shown here is derived from an EMBL/GenBank/DDBJ whole genome shotgun (WGS) entry which is preliminary data.</text>
</comment>
<dbReference type="PANTHER" id="PTHR47926:SF347">
    <property type="entry name" value="PENTATRICOPEPTIDE REPEAT-CONTAINING PROTEIN"/>
    <property type="match status" value="1"/>
</dbReference>
<sequence>VAVKRSVTTSQSNFHLSNQMKLLNVNKQFKKTLELFDKYTKNNTKTFSSYIITQALKACTHLGDLERGKTIHRHLISSSTKNDLYVTTSLIHLYMQCHDMASAELLFDTTTKKNVTVYGAMMKGENYQILNYIKL</sequence>
<dbReference type="GO" id="GO:0003723">
    <property type="term" value="F:RNA binding"/>
    <property type="evidence" value="ECO:0007669"/>
    <property type="project" value="InterPro"/>
</dbReference>
<dbReference type="Proteomes" id="UP000663881">
    <property type="component" value="Unassembled WGS sequence"/>
</dbReference>
<name>A0A820ET36_9BILA</name>
<feature type="non-terminal residue" evidence="1">
    <location>
        <position position="1"/>
    </location>
</feature>
<protein>
    <recommendedName>
        <fullName evidence="3">Pentatricopeptide repeat-containing protein</fullName>
    </recommendedName>
</protein>
<dbReference type="Gene3D" id="1.25.40.10">
    <property type="entry name" value="Tetratricopeptide repeat domain"/>
    <property type="match status" value="1"/>
</dbReference>
<evidence type="ECO:0000313" key="2">
    <source>
        <dbReference type="Proteomes" id="UP000663881"/>
    </source>
</evidence>
<feature type="non-terminal residue" evidence="1">
    <location>
        <position position="135"/>
    </location>
</feature>
<proteinExistence type="predicted"/>
<dbReference type="InterPro" id="IPR011990">
    <property type="entry name" value="TPR-like_helical_dom_sf"/>
</dbReference>
<evidence type="ECO:0000313" key="1">
    <source>
        <dbReference type="EMBL" id="CAF4250998.1"/>
    </source>
</evidence>